<sequence length="116" mass="12936">MRLYDSIDDAVDTLACARAAARHPSLTYGEIPGSLNRLSSLLDTTAVLLLDLDHRLTHDAASSRYQRATQERLTAAHESTHTTLRNLKSARARLDITALAYSQTVHTDKLRNWHLA</sequence>
<gene>
    <name evidence="1" type="ORF">IQ251_14100</name>
</gene>
<name>A0A929BCM7_9PSEU</name>
<evidence type="ECO:0000313" key="2">
    <source>
        <dbReference type="Proteomes" id="UP000598360"/>
    </source>
</evidence>
<proteinExistence type="predicted"/>
<evidence type="ECO:0000313" key="1">
    <source>
        <dbReference type="EMBL" id="MBE9375581.1"/>
    </source>
</evidence>
<keyword evidence="2" id="KW-1185">Reference proteome</keyword>
<dbReference type="RefSeq" id="WP_193929033.1">
    <property type="nucleotide sequence ID" value="NZ_JADEYC010000022.1"/>
</dbReference>
<reference evidence="1" key="1">
    <citation type="submission" date="2020-10" db="EMBL/GenBank/DDBJ databases">
        <title>Diversity and distribution of actinomycetes associated with coral in the coast of Hainan.</title>
        <authorList>
            <person name="Li F."/>
        </authorList>
    </citation>
    <scope>NUCLEOTIDE SEQUENCE</scope>
    <source>
        <strain evidence="1">HNM0983</strain>
    </source>
</reference>
<organism evidence="1 2">
    <name type="scientific">Saccharopolyspora montiporae</name>
    <dbReference type="NCBI Taxonomy" id="2781240"/>
    <lineage>
        <taxon>Bacteria</taxon>
        <taxon>Bacillati</taxon>
        <taxon>Actinomycetota</taxon>
        <taxon>Actinomycetes</taxon>
        <taxon>Pseudonocardiales</taxon>
        <taxon>Pseudonocardiaceae</taxon>
        <taxon>Saccharopolyspora</taxon>
    </lineage>
</organism>
<accession>A0A929BCM7</accession>
<protein>
    <submittedName>
        <fullName evidence="1">Uncharacterized protein</fullName>
    </submittedName>
</protein>
<dbReference type="AlphaFoldDB" id="A0A929BCM7"/>
<dbReference type="EMBL" id="JADEYC010000022">
    <property type="protein sequence ID" value="MBE9375581.1"/>
    <property type="molecule type" value="Genomic_DNA"/>
</dbReference>
<dbReference type="Proteomes" id="UP000598360">
    <property type="component" value="Unassembled WGS sequence"/>
</dbReference>
<comment type="caution">
    <text evidence="1">The sequence shown here is derived from an EMBL/GenBank/DDBJ whole genome shotgun (WGS) entry which is preliminary data.</text>
</comment>